<gene>
    <name evidence="4" type="ORF">K435DRAFT_920239</name>
</gene>
<organism evidence="4 5">
    <name type="scientific">Dendrothele bispora (strain CBS 962.96)</name>
    <dbReference type="NCBI Taxonomy" id="1314807"/>
    <lineage>
        <taxon>Eukaryota</taxon>
        <taxon>Fungi</taxon>
        <taxon>Dikarya</taxon>
        <taxon>Basidiomycota</taxon>
        <taxon>Agaricomycotina</taxon>
        <taxon>Agaricomycetes</taxon>
        <taxon>Agaricomycetidae</taxon>
        <taxon>Agaricales</taxon>
        <taxon>Agaricales incertae sedis</taxon>
        <taxon>Dendrothele</taxon>
    </lineage>
</organism>
<dbReference type="Gene3D" id="3.40.50.720">
    <property type="entry name" value="NAD(P)-binding Rossmann-like Domain"/>
    <property type="match status" value="1"/>
</dbReference>
<name>A0A4S8LE98_DENBC</name>
<keyword evidence="3" id="KW-0560">Oxidoreductase</keyword>
<dbReference type="EMBL" id="ML179457">
    <property type="protein sequence ID" value="THU87272.1"/>
    <property type="molecule type" value="Genomic_DNA"/>
</dbReference>
<sequence length="324" mass="34740">MSGSDNKSSEWDLNLIPDLTGKVALVTGANSTVGIGWNIAHQLALKGAKVYFGARNSEKAQGAIAEVKKASPSIPDSNLAPFVADMTDFKQLKTSADALVSSEERLDILVNNAGVLPRALDFDKHGVSVSFSINHLAPFALTVALLPLLKKTASKYPGVRVITLSSMSHKHVPVELAKFRDINDINNTFGGADGLQFNYARYGYSKLANVLFSKHLQKKFDAERVAGISLSVHPGSVKTDGAVRFAGDNVQMLDGTVTPSQGAITPIFAAVAPEIWAEREKYAGGYFVPYGVLASDEEHALAKNPTLAEELWATSEDLVKKILS</sequence>
<dbReference type="SUPFAM" id="SSF51735">
    <property type="entry name" value="NAD(P)-binding Rossmann-fold domains"/>
    <property type="match status" value="1"/>
</dbReference>
<dbReference type="PANTHER" id="PTHR24320">
    <property type="entry name" value="RETINOL DEHYDROGENASE"/>
    <property type="match status" value="1"/>
</dbReference>
<protein>
    <submittedName>
        <fullName evidence="4">Short-chain dehydrogenase</fullName>
    </submittedName>
</protein>
<accession>A0A4S8LE98</accession>
<dbReference type="PANTHER" id="PTHR24320:SF282">
    <property type="entry name" value="WW DOMAIN-CONTAINING OXIDOREDUCTASE"/>
    <property type="match status" value="1"/>
</dbReference>
<dbReference type="AlphaFoldDB" id="A0A4S8LE98"/>
<evidence type="ECO:0000256" key="3">
    <source>
        <dbReference type="ARBA" id="ARBA00023002"/>
    </source>
</evidence>
<evidence type="ECO:0000256" key="1">
    <source>
        <dbReference type="ARBA" id="ARBA00006484"/>
    </source>
</evidence>
<dbReference type="OrthoDB" id="191139at2759"/>
<dbReference type="GO" id="GO:0016491">
    <property type="term" value="F:oxidoreductase activity"/>
    <property type="evidence" value="ECO:0007669"/>
    <property type="project" value="UniProtKB-KW"/>
</dbReference>
<evidence type="ECO:0000313" key="4">
    <source>
        <dbReference type="EMBL" id="THU87272.1"/>
    </source>
</evidence>
<dbReference type="Proteomes" id="UP000297245">
    <property type="component" value="Unassembled WGS sequence"/>
</dbReference>
<evidence type="ECO:0000313" key="5">
    <source>
        <dbReference type="Proteomes" id="UP000297245"/>
    </source>
</evidence>
<reference evidence="4 5" key="1">
    <citation type="journal article" date="2019" name="Nat. Ecol. Evol.">
        <title>Megaphylogeny resolves global patterns of mushroom evolution.</title>
        <authorList>
            <person name="Varga T."/>
            <person name="Krizsan K."/>
            <person name="Foldi C."/>
            <person name="Dima B."/>
            <person name="Sanchez-Garcia M."/>
            <person name="Sanchez-Ramirez S."/>
            <person name="Szollosi G.J."/>
            <person name="Szarkandi J.G."/>
            <person name="Papp V."/>
            <person name="Albert L."/>
            <person name="Andreopoulos W."/>
            <person name="Angelini C."/>
            <person name="Antonin V."/>
            <person name="Barry K.W."/>
            <person name="Bougher N.L."/>
            <person name="Buchanan P."/>
            <person name="Buyck B."/>
            <person name="Bense V."/>
            <person name="Catcheside P."/>
            <person name="Chovatia M."/>
            <person name="Cooper J."/>
            <person name="Damon W."/>
            <person name="Desjardin D."/>
            <person name="Finy P."/>
            <person name="Geml J."/>
            <person name="Haridas S."/>
            <person name="Hughes K."/>
            <person name="Justo A."/>
            <person name="Karasinski D."/>
            <person name="Kautmanova I."/>
            <person name="Kiss B."/>
            <person name="Kocsube S."/>
            <person name="Kotiranta H."/>
            <person name="LaButti K.M."/>
            <person name="Lechner B.E."/>
            <person name="Liimatainen K."/>
            <person name="Lipzen A."/>
            <person name="Lukacs Z."/>
            <person name="Mihaltcheva S."/>
            <person name="Morgado L.N."/>
            <person name="Niskanen T."/>
            <person name="Noordeloos M.E."/>
            <person name="Ohm R.A."/>
            <person name="Ortiz-Santana B."/>
            <person name="Ovrebo C."/>
            <person name="Racz N."/>
            <person name="Riley R."/>
            <person name="Savchenko A."/>
            <person name="Shiryaev A."/>
            <person name="Soop K."/>
            <person name="Spirin V."/>
            <person name="Szebenyi C."/>
            <person name="Tomsovsky M."/>
            <person name="Tulloss R.E."/>
            <person name="Uehling J."/>
            <person name="Grigoriev I.V."/>
            <person name="Vagvolgyi C."/>
            <person name="Papp T."/>
            <person name="Martin F.M."/>
            <person name="Miettinen O."/>
            <person name="Hibbett D.S."/>
            <person name="Nagy L.G."/>
        </authorList>
    </citation>
    <scope>NUCLEOTIDE SEQUENCE [LARGE SCALE GENOMIC DNA]</scope>
    <source>
        <strain evidence="4 5">CBS 962.96</strain>
    </source>
</reference>
<dbReference type="InterPro" id="IPR002347">
    <property type="entry name" value="SDR_fam"/>
</dbReference>
<dbReference type="Pfam" id="PF00106">
    <property type="entry name" value="adh_short"/>
    <property type="match status" value="1"/>
</dbReference>
<dbReference type="InterPro" id="IPR036291">
    <property type="entry name" value="NAD(P)-bd_dom_sf"/>
</dbReference>
<proteinExistence type="inferred from homology"/>
<keyword evidence="2" id="KW-0521">NADP</keyword>
<keyword evidence="5" id="KW-1185">Reference proteome</keyword>
<dbReference type="PRINTS" id="PR00081">
    <property type="entry name" value="GDHRDH"/>
</dbReference>
<comment type="similarity">
    <text evidence="1">Belongs to the short-chain dehydrogenases/reductases (SDR) family.</text>
</comment>
<evidence type="ECO:0000256" key="2">
    <source>
        <dbReference type="ARBA" id="ARBA00022857"/>
    </source>
</evidence>